<keyword evidence="9" id="KW-0479">Metal-binding</keyword>
<dbReference type="InterPro" id="IPR003126">
    <property type="entry name" value="Znf_UBR"/>
</dbReference>
<dbReference type="GO" id="GO:0008270">
    <property type="term" value="F:zinc ion binding"/>
    <property type="evidence" value="ECO:0007669"/>
    <property type="project" value="UniProtKB-KW"/>
</dbReference>
<accession>A0A8K0EDT8</accession>
<dbReference type="Gene3D" id="3.30.2160.10">
    <property type="entry name" value="Hect, E3 ligase catalytic domain"/>
    <property type="match status" value="1"/>
</dbReference>
<dbReference type="SUPFAM" id="SSF56204">
    <property type="entry name" value="Hect, E3 ligase catalytic domain"/>
    <property type="match status" value="1"/>
</dbReference>
<feature type="region of interest" description="Disordered" evidence="23">
    <location>
        <begin position="1269"/>
        <end position="1291"/>
    </location>
</feature>
<feature type="region of interest" description="Disordered" evidence="23">
    <location>
        <begin position="277"/>
        <end position="304"/>
    </location>
</feature>
<feature type="compositionally biased region" description="Basic and acidic residues" evidence="23">
    <location>
        <begin position="241"/>
        <end position="256"/>
    </location>
</feature>
<feature type="compositionally biased region" description="Basic and acidic residues" evidence="23">
    <location>
        <begin position="2329"/>
        <end position="2341"/>
    </location>
</feature>
<feature type="compositionally biased region" description="Acidic residues" evidence="23">
    <location>
        <begin position="173"/>
        <end position="184"/>
    </location>
</feature>
<evidence type="ECO:0000256" key="15">
    <source>
        <dbReference type="ARBA" id="ARBA00023242"/>
    </source>
</evidence>
<feature type="active site" description="Glycyl thioester intermediate" evidence="21">
    <location>
        <position position="2757"/>
    </location>
</feature>
<dbReference type="FunFam" id="1.10.8.10:FF:000009">
    <property type="entry name" value="Putative E3 ubiquitin-protein ligase UBR5"/>
    <property type="match status" value="1"/>
</dbReference>
<keyword evidence="8" id="KW-0808">Transferase</keyword>
<evidence type="ECO:0000256" key="5">
    <source>
        <dbReference type="ARBA" id="ARBA00012485"/>
    </source>
</evidence>
<dbReference type="InterPro" id="IPR035983">
    <property type="entry name" value="Hect_E3_ubiquitin_ligase"/>
</dbReference>
<evidence type="ECO:0000256" key="16">
    <source>
        <dbReference type="ARBA" id="ARBA00061431"/>
    </source>
</evidence>
<evidence type="ECO:0000256" key="22">
    <source>
        <dbReference type="PROSITE-ProRule" id="PRU00508"/>
    </source>
</evidence>
<dbReference type="SUPFAM" id="SSF63570">
    <property type="entry name" value="PABC (PABP) domain"/>
    <property type="match status" value="1"/>
</dbReference>
<dbReference type="EMBL" id="OV696701">
    <property type="protein sequence ID" value="CAH1248016.1"/>
    <property type="molecule type" value="Genomic_DNA"/>
</dbReference>
<feature type="compositionally biased region" description="Polar residues" evidence="23">
    <location>
        <begin position="1679"/>
        <end position="1692"/>
    </location>
</feature>
<dbReference type="Pfam" id="PF00632">
    <property type="entry name" value="HECT"/>
    <property type="match status" value="1"/>
</dbReference>
<dbReference type="FunFam" id="3.30.2410.10:FF:000008">
    <property type="entry name" value="Putative E3 ubiquitin-protein ligase UBR5"/>
    <property type="match status" value="1"/>
</dbReference>
<protein>
    <recommendedName>
        <fullName evidence="18">E3 ubiquitin-protein ligase UBR5</fullName>
        <ecNumber evidence="5">2.3.2.26</ecNumber>
    </recommendedName>
    <alternativeName>
        <fullName evidence="20">E3 ubiquitin-protein ligase, HECT domain-containing 1</fullName>
    </alternativeName>
    <alternativeName>
        <fullName evidence="19">Hyperplastic discs protein homolog</fullName>
    </alternativeName>
</protein>
<dbReference type="Gene3D" id="1.10.1900.10">
    <property type="entry name" value="c-terminal domain of poly(a) binding protein"/>
    <property type="match status" value="1"/>
</dbReference>
<feature type="region of interest" description="Disordered" evidence="23">
    <location>
        <begin position="233"/>
        <end position="256"/>
    </location>
</feature>
<feature type="compositionally biased region" description="Polar residues" evidence="23">
    <location>
        <begin position="1834"/>
        <end position="1851"/>
    </location>
</feature>
<dbReference type="GO" id="GO:0006281">
    <property type="term" value="P:DNA repair"/>
    <property type="evidence" value="ECO:0007669"/>
    <property type="project" value="UniProtKB-KW"/>
</dbReference>
<comment type="subcellular location">
    <subcellularLocation>
        <location evidence="3">Cytoplasm</location>
    </subcellularLocation>
    <subcellularLocation>
        <location evidence="2">Nucleus</location>
    </subcellularLocation>
</comment>
<evidence type="ECO:0000256" key="6">
    <source>
        <dbReference type="ARBA" id="ARBA00022490"/>
    </source>
</evidence>
<feature type="region of interest" description="Disordered" evidence="23">
    <location>
        <begin position="529"/>
        <end position="578"/>
    </location>
</feature>
<organism evidence="27 28">
    <name type="scientific">Branchiostoma lanceolatum</name>
    <name type="common">Common lancelet</name>
    <name type="synonym">Amphioxus lanceolatum</name>
    <dbReference type="NCBI Taxonomy" id="7740"/>
    <lineage>
        <taxon>Eukaryota</taxon>
        <taxon>Metazoa</taxon>
        <taxon>Chordata</taxon>
        <taxon>Cephalochordata</taxon>
        <taxon>Leptocardii</taxon>
        <taxon>Amphioxiformes</taxon>
        <taxon>Branchiostomatidae</taxon>
        <taxon>Branchiostoma</taxon>
    </lineage>
</organism>
<evidence type="ECO:0000313" key="27">
    <source>
        <dbReference type="EMBL" id="CAH1248016.1"/>
    </source>
</evidence>
<keyword evidence="15" id="KW-0539">Nucleus</keyword>
<feature type="region of interest" description="Disordered" evidence="23">
    <location>
        <begin position="171"/>
        <end position="195"/>
    </location>
</feature>
<dbReference type="Gene3D" id="2.130.10.30">
    <property type="entry name" value="Regulator of chromosome condensation 1/beta-lactamase-inhibitor protein II"/>
    <property type="match status" value="1"/>
</dbReference>
<dbReference type="PROSITE" id="PS50237">
    <property type="entry name" value="HECT"/>
    <property type="match status" value="1"/>
</dbReference>
<feature type="region of interest" description="Disordered" evidence="23">
    <location>
        <begin position="79"/>
        <end position="117"/>
    </location>
</feature>
<feature type="region of interest" description="Disordered" evidence="23">
    <location>
        <begin position="2069"/>
        <end position="2119"/>
    </location>
</feature>
<feature type="compositionally biased region" description="Acidic residues" evidence="23">
    <location>
        <begin position="2480"/>
        <end position="2490"/>
    </location>
</feature>
<feature type="compositionally biased region" description="Polar residues" evidence="23">
    <location>
        <begin position="560"/>
        <end position="573"/>
    </location>
</feature>
<evidence type="ECO:0000256" key="14">
    <source>
        <dbReference type="ARBA" id="ARBA00023204"/>
    </source>
</evidence>
<evidence type="ECO:0000313" key="28">
    <source>
        <dbReference type="Proteomes" id="UP000838412"/>
    </source>
</evidence>
<dbReference type="PROSITE" id="PS51309">
    <property type="entry name" value="PABC"/>
    <property type="match status" value="1"/>
</dbReference>
<dbReference type="CDD" id="cd19675">
    <property type="entry name" value="UBR-box_UBR5"/>
    <property type="match status" value="1"/>
</dbReference>
<evidence type="ECO:0000256" key="3">
    <source>
        <dbReference type="ARBA" id="ARBA00004496"/>
    </source>
</evidence>
<evidence type="ECO:0000259" key="25">
    <source>
        <dbReference type="PROSITE" id="PS51157"/>
    </source>
</evidence>
<sequence>MTSIHVVVHPLPGTEDQLNDRLKEVADKINKHGPPAISQLRGQVVRECVVGPNHIAFLLEDGRVCRMSYRILTERLDLSKNDPNKSNSAGTRLPTRTRGRVVRGSGQGSRGTRGTTSVIVGSRPIVPASVVPEELVNQAQVVLQGKSRSVIIRELQRTNLDVNLAVNNLLSRDDEEGDNDDDASDSYMPGGERHDDLMSLLDAGLHSDHPSVIIDADMFSEDMFGYASLRSRVRGASRSNPGDRDRDSDRERDRDPVFRLRERPRWLDSALRDAAGLGTASSAGSTSGATEAKKTTIPPPETPLSFGEELEWWNEKAAGVPRFVHIAAMYSELIAISVSGQLYQWKWADPEPYCNPENSAVHHPRSSALGLNGEKVLLISSCSVRASAVTESGKVATWVDETLSSVATKLEHPAQVFLEFQGERMSAIYTCSLYTCVHLESGGLYWWGVLPFSQRKKLVEKARTRSKKSGTDTKSSDITTGMQVCLRSCPIYHAGALAFTTIGSVPKVGQLLESAWNLSDTCRFKVLSPQKEETKSGKPEGVKETKSETKTDMGPPPSPASTCSDAPSVSSVGSLKRKRPLVLPKEDDDCKGSNEERWALKDVVFIEDVRSVPVGKVLKIDGAYAAVWFPHQRDPSPTTSHDDPAALLQECRLLRKDELQVNFPTAMLVVKPTAVPKVPDCFQRMPKKLPVMDNAKILAVTVDSRAGVHVIAKVGSRLMYLVYDLGTGKAEQESLFPTDATAFLGHAENSITLYSGGQDVVNLLRDGNGAIYPLAKDCIEGIRDPVWLDLPPARCIGLGIQSLIDLPSSSELKKKAAVVVLAFETQLLMPHVLRCDYESVKQFLYSLERDTGSINTQNTIQQVLSERCDGNRNVFHACVAMCCPTTNQDNNTSNSNNEAGTSNSAQWESITSRISAVSNAVDALANAISAASSSGGGGGTASGGTGGSSSGGGTGTSTRSMSLREMMRRATSAARAVGGTSQEDGDPIPTLNWPPDPPLFESANSEDDNVSLSTNAATAGGLTGSCGSVSSYSCASSVDENTVLPASTDAAERSSHALCILTLLCETPVLKPYLVDLLSAKDAQGQTPFMAAVSGRAYSAALAILDTAQRVAGKDNKDGMDNELAMSMIYPPGSNLDDSPLHVLCCNDTCSFTWTGAEHINQDIFECRTCGLVGTLCCCTECARVCHKGHDCKLKRTSPTAYCDCWEKCKCKALIAGSQTSRLDLLNRLINDTDLVTQPNSRGENVLLFLVQTVARQIVEQRQYRPLRRTDSRTAARKPIGEEDPDMPDHDLEPPRFCRLALERILQDWKAVKAMITSECPGRDRRSPIPDLLPEEQVYLDQQSGTNKLDSFTHCLLVKCSVEMLDTLLSTLIRELQNDTVAGRKEEATKISRRFIRSVARVFVVLSVGMTPGKKKSSLPSQPLMKCRHAFQALINLAIEELCQTAESLITPVRMGVVRPTAPFSLVSANIDAVQVRKARSSLGSEELFNVEPLPPRPSSADPPRVSQVSYSRQPQGTSQSDRSREREEEEHDVVVADVEEVEVVEGVVGEEDRHDDSSHHGDQQMDHAEEQHGESRADDHHDDEAGNESDMDLDLLAESESDSESNHSNQDNASGRRSVVTAATAGSETGAGSVAAYFSEEDSSSNQDEEESEESENEEENNSIANELPDEQLERVTTPGNQGSNTSQAPTALQWAVRQPPPRTPATTSSTPATATSQGGLIYIDPSTLRRTTTVTTTPSTSVTTDTSSSQTVSTTASSLARAFSIVIRQIADLMSMLPDYPAVAPLPKPLPITYQDTLDLQMYVEMHLRCTWDWLITVMDSTEAQLRYGSALANSSDPNHPTHPLYSQQNRRRDRVAARQEEILRQLETQRRRGRIIPGSLADASATRRDFMTYALSLMRSHHDEHSGILPVLDVSALKHVAYVLDALVYYMKSGSEGGAESANIRDSISVDFYDDNDNDENDEEVATHTALMETDSMDSDTIPSSTGRKHPFFQRSESTTFLGCPPPDPFELPMAEALPLAEQPHLLQPNARREQLFGRPRQIISQSGASAALERSVVEVLPTHLGLNPHRNSAFTPVARRPNEPTPGPSDVSLDLRTQPSARSETQDQNRSDLLVTGHGGAESAVAMETGASIEHGGRDYVGATVTVDTSHLQTIPPPSSLQNMLGYITHDSLLGRWRLCLELFGRVFLDDVGAEPGSVLTELGGFEVKQAKFRREMEKLRNSQQRDLTLEVERERTLLIQQTLRQLNTQFGRRSSTGGPPMAVHRVKVTFKDEPGEGSGVARSFYTAIAQAFLSSDKLPNLDSVLGGTKGVHYMFRSGLIQRLRSRERERERERRSSSSGSLRRSVSRERERSANQRGQLSIDARPFYPGGNRENEDEPLPPHRQALGERLYPKVQALQPSLAGKITGMLLEMSPAQLLLLLASEDSLRQRVEEAVDIILSHGRESTADPLGAIDLFSYSSDNKAKKAFHSERYPDDEDSDDEDNSPLFYQPGKRGFYSPRPGRNTPERLNCFRNVGRILGLCLLQNELCPITLNRHVIKVMLGRKVAWHDLAFFDPVTYESMRRLIIDAQAPDAEVIFSALDLTFCIDLCREEGGGQHELIPGGADMAVNPANVYDYVRRYAEYRMYGCAEKALQALRSGLFDVLPRNALDGLTAEDFRLLVNGCGTIDIQTLISYTSFNDESGDGTERLTKFKRWFWSIVERMPHQERQDLVYFWTGSPNLPASEEGFQPMPSITVRPADDQHLPTANTCISRLYIPLYSSKVILRQKLLLAIKTKQFGFV</sequence>
<comment type="similarity">
    <text evidence="16">Belongs to the UBR5 family.</text>
</comment>
<feature type="compositionally biased region" description="Basic and acidic residues" evidence="23">
    <location>
        <begin position="530"/>
        <end position="551"/>
    </location>
</feature>
<keyword evidence="28" id="KW-1185">Reference proteome</keyword>
<dbReference type="InterPro" id="IPR002004">
    <property type="entry name" value="PABP_HYD_C"/>
</dbReference>
<evidence type="ECO:0000256" key="1">
    <source>
        <dbReference type="ARBA" id="ARBA00000885"/>
    </source>
</evidence>
<feature type="domain" description="UBR-type" evidence="25">
    <location>
        <begin position="1148"/>
        <end position="1216"/>
    </location>
</feature>
<dbReference type="CDD" id="cd14423">
    <property type="entry name" value="CUE_UBR5"/>
    <property type="match status" value="1"/>
</dbReference>
<keyword evidence="11" id="KW-0863">Zinc-finger</keyword>
<feature type="compositionally biased region" description="Low complexity" evidence="23">
    <location>
        <begin position="1706"/>
        <end position="1718"/>
    </location>
</feature>
<dbReference type="InterPro" id="IPR024725">
    <property type="entry name" value="UBR5_UBA"/>
</dbReference>
<keyword evidence="6" id="KW-0963">Cytoplasm</keyword>
<evidence type="ECO:0000256" key="2">
    <source>
        <dbReference type="ARBA" id="ARBA00004123"/>
    </source>
</evidence>
<dbReference type="PROSITE" id="PS51157">
    <property type="entry name" value="ZF_UBR"/>
    <property type="match status" value="1"/>
</dbReference>
<gene>
    <name evidence="27" type="primary">UBR5</name>
    <name evidence="27" type="ORF">BLAG_LOCUS9517</name>
</gene>
<dbReference type="SMART" id="SM00396">
    <property type="entry name" value="ZnF_UBR1"/>
    <property type="match status" value="1"/>
</dbReference>
<dbReference type="InterPro" id="IPR000569">
    <property type="entry name" value="HECT_dom"/>
</dbReference>
<evidence type="ECO:0000256" key="8">
    <source>
        <dbReference type="ARBA" id="ARBA00022679"/>
    </source>
</evidence>
<evidence type="ECO:0000256" key="10">
    <source>
        <dbReference type="ARBA" id="ARBA00022763"/>
    </source>
</evidence>
<dbReference type="GO" id="GO:0005737">
    <property type="term" value="C:cytoplasm"/>
    <property type="evidence" value="ECO:0007669"/>
    <property type="project" value="UniProtKB-SubCell"/>
</dbReference>
<dbReference type="Proteomes" id="UP000838412">
    <property type="component" value="Chromosome 16"/>
</dbReference>
<feature type="region of interest" description="Disordered" evidence="23">
    <location>
        <begin position="1975"/>
        <end position="1994"/>
    </location>
</feature>
<dbReference type="GO" id="GO:0003723">
    <property type="term" value="F:RNA binding"/>
    <property type="evidence" value="ECO:0007669"/>
    <property type="project" value="InterPro"/>
</dbReference>
<feature type="region of interest" description="Disordered" evidence="23">
    <location>
        <begin position="930"/>
        <end position="1011"/>
    </location>
</feature>
<feature type="domain" description="PABC" evidence="26">
    <location>
        <begin position="2372"/>
        <end position="2449"/>
    </location>
</feature>
<evidence type="ECO:0000256" key="21">
    <source>
        <dbReference type="PROSITE-ProRule" id="PRU00104"/>
    </source>
</evidence>
<dbReference type="InterPro" id="IPR036053">
    <property type="entry name" value="PABP-dom"/>
</dbReference>
<comment type="pathway">
    <text evidence="4">Protein modification; protein ubiquitination.</text>
</comment>
<dbReference type="FunFam" id="3.90.1750.10:FF:000011">
    <property type="entry name" value="E3 ubiquitin-protein ligase UBR5 isoform X1"/>
    <property type="match status" value="1"/>
</dbReference>
<dbReference type="GO" id="GO:0000209">
    <property type="term" value="P:protein polyubiquitination"/>
    <property type="evidence" value="ECO:0007669"/>
    <property type="project" value="TreeGrafter"/>
</dbReference>
<feature type="compositionally biased region" description="Acidic residues" evidence="23">
    <location>
        <begin position="1528"/>
        <end position="1544"/>
    </location>
</feature>
<evidence type="ECO:0000256" key="19">
    <source>
        <dbReference type="ARBA" id="ARBA00075072"/>
    </source>
</evidence>
<keyword evidence="12 21" id="KW-0833">Ubl conjugation pathway</keyword>
<dbReference type="Gene3D" id="1.10.8.10">
    <property type="entry name" value="DNA helicase RuvA subunit, C-terminal domain"/>
    <property type="match status" value="1"/>
</dbReference>
<dbReference type="SUPFAM" id="SSF50985">
    <property type="entry name" value="RCC1/BLIP-II"/>
    <property type="match status" value="1"/>
</dbReference>
<dbReference type="FunFam" id="3.30.2160.10:FF:000006">
    <property type="entry name" value="E3 ubiquitin-protein ligase UBR5 isoform X2"/>
    <property type="match status" value="1"/>
</dbReference>
<dbReference type="FunFam" id="1.10.1900.10:FF:000002">
    <property type="entry name" value="E3 ubiquitin-protein ligase UBR5 isoform X1"/>
    <property type="match status" value="1"/>
</dbReference>
<feature type="region of interest" description="Disordered" evidence="23">
    <location>
        <begin position="1833"/>
        <end position="1855"/>
    </location>
</feature>
<evidence type="ECO:0000256" key="7">
    <source>
        <dbReference type="ARBA" id="ARBA00022553"/>
    </source>
</evidence>
<evidence type="ECO:0000256" key="4">
    <source>
        <dbReference type="ARBA" id="ARBA00004906"/>
    </source>
</evidence>
<feature type="zinc finger region" description="UBR-type" evidence="22">
    <location>
        <begin position="1148"/>
        <end position="1216"/>
    </location>
</feature>
<feature type="compositionally biased region" description="Low complexity" evidence="23">
    <location>
        <begin position="1607"/>
        <end position="1637"/>
    </location>
</feature>
<dbReference type="Pfam" id="PF11547">
    <property type="entry name" value="E3_UbLigase_EDD"/>
    <property type="match status" value="1"/>
</dbReference>
<dbReference type="InterPro" id="IPR009091">
    <property type="entry name" value="RCC1/BLIP-II"/>
</dbReference>
<dbReference type="InterPro" id="IPR047503">
    <property type="entry name" value="UBR-box_UBR5"/>
</dbReference>
<dbReference type="FunFam" id="2.130.10.30:FF:000007">
    <property type="entry name" value="E3 ubiquitin-protein ligase UBR5 isoform X2"/>
    <property type="match status" value="1"/>
</dbReference>
<evidence type="ECO:0000259" key="24">
    <source>
        <dbReference type="PROSITE" id="PS50237"/>
    </source>
</evidence>
<feature type="compositionally biased region" description="Polar residues" evidence="23">
    <location>
        <begin position="1507"/>
        <end position="1521"/>
    </location>
</feature>
<evidence type="ECO:0000256" key="23">
    <source>
        <dbReference type="SAM" id="MobiDB-lite"/>
    </source>
</evidence>
<evidence type="ECO:0000256" key="17">
    <source>
        <dbReference type="ARBA" id="ARBA00064295"/>
    </source>
</evidence>
<keyword evidence="7" id="KW-0597">Phosphoprotein</keyword>
<evidence type="ECO:0000256" key="13">
    <source>
        <dbReference type="ARBA" id="ARBA00022833"/>
    </source>
</evidence>
<feature type="domain" description="HECT" evidence="24">
    <location>
        <begin position="2504"/>
        <end position="2788"/>
    </location>
</feature>
<feature type="compositionally biased region" description="Acidic residues" evidence="23">
    <location>
        <begin position="1640"/>
        <end position="1662"/>
    </location>
</feature>
<dbReference type="Pfam" id="PF00658">
    <property type="entry name" value="MLLE"/>
    <property type="match status" value="1"/>
</dbReference>
<name>A0A8K0EDT8_BRALA</name>
<evidence type="ECO:0000256" key="20">
    <source>
        <dbReference type="ARBA" id="ARBA00084042"/>
    </source>
</evidence>
<feature type="compositionally biased region" description="Acidic residues" evidence="23">
    <location>
        <begin position="1586"/>
        <end position="1604"/>
    </location>
</feature>
<dbReference type="SMART" id="SM00517">
    <property type="entry name" value="PolyA"/>
    <property type="match status" value="1"/>
</dbReference>
<comment type="subunit">
    <text evidence="17">Homotetramer; composed of a dimer of dimers. Associates with CDK9 and TFIIS/TCEA1 and forms a transcription regulatory complex made of CDK9, RNAP II, UBR5 and TFIIS/TCEA1 that can stimulate target gene transcription (e.g. gamma fibrinogen/FGG) by recruiting their promoters. Associates with the E3 ligase complex containing DYRK2, EDD/UBR5, DDB1 and DCAF1 proteins (EDVP complex). Binds TOPBP1. Interacts with PIH1D1. Interacts with CIB1.</text>
</comment>
<evidence type="ECO:0000256" key="18">
    <source>
        <dbReference type="ARBA" id="ARBA00071495"/>
    </source>
</evidence>
<feature type="region of interest" description="Disordered" evidence="23">
    <location>
        <begin position="2329"/>
        <end position="2389"/>
    </location>
</feature>
<dbReference type="OrthoDB" id="298098at2759"/>
<feature type="compositionally biased region" description="Gly residues" evidence="23">
    <location>
        <begin position="934"/>
        <end position="955"/>
    </location>
</feature>
<feature type="compositionally biased region" description="Low complexity" evidence="23">
    <location>
        <begin position="277"/>
        <end position="290"/>
    </location>
</feature>
<evidence type="ECO:0000256" key="12">
    <source>
        <dbReference type="ARBA" id="ARBA00022786"/>
    </source>
</evidence>
<feature type="region of interest" description="Disordered" evidence="23">
    <location>
        <begin position="1487"/>
        <end position="1727"/>
    </location>
</feature>
<dbReference type="GO" id="GO:0005634">
    <property type="term" value="C:nucleus"/>
    <property type="evidence" value="ECO:0007669"/>
    <property type="project" value="UniProtKB-SubCell"/>
</dbReference>
<reference evidence="27" key="1">
    <citation type="submission" date="2022-01" db="EMBL/GenBank/DDBJ databases">
        <authorList>
            <person name="Braso-Vives M."/>
        </authorList>
    </citation>
    <scope>NUCLEOTIDE SEQUENCE</scope>
</reference>
<keyword evidence="10" id="KW-0227">DNA damage</keyword>
<comment type="catalytic activity">
    <reaction evidence="1">
        <text>S-ubiquitinyl-[E2 ubiquitin-conjugating enzyme]-L-cysteine + [acceptor protein]-L-lysine = [E2 ubiquitin-conjugating enzyme]-L-cysteine + N(6)-ubiquitinyl-[acceptor protein]-L-lysine.</text>
        <dbReference type="EC" id="2.3.2.26"/>
    </reaction>
</comment>
<dbReference type="GO" id="GO:0090263">
    <property type="term" value="P:positive regulation of canonical Wnt signaling pathway"/>
    <property type="evidence" value="ECO:0007669"/>
    <property type="project" value="TreeGrafter"/>
</dbReference>
<feature type="region of interest" description="Disordered" evidence="23">
    <location>
        <begin position="2473"/>
        <end position="2499"/>
    </location>
</feature>
<evidence type="ECO:0000259" key="26">
    <source>
        <dbReference type="PROSITE" id="PS51309"/>
    </source>
</evidence>
<dbReference type="Gene3D" id="3.90.1750.10">
    <property type="entry name" value="Hect, E3 ligase catalytic domains"/>
    <property type="match status" value="2"/>
</dbReference>
<feature type="compositionally biased region" description="Basic and acidic residues" evidence="23">
    <location>
        <begin position="1551"/>
        <end position="1585"/>
    </location>
</feature>
<dbReference type="SMART" id="SM00119">
    <property type="entry name" value="HECTc"/>
    <property type="match status" value="1"/>
</dbReference>
<evidence type="ECO:0000256" key="9">
    <source>
        <dbReference type="ARBA" id="ARBA00022723"/>
    </source>
</evidence>
<dbReference type="GO" id="GO:0034450">
    <property type="term" value="F:ubiquitin-ubiquitin ligase activity"/>
    <property type="evidence" value="ECO:0007669"/>
    <property type="project" value="TreeGrafter"/>
</dbReference>
<dbReference type="PANTHER" id="PTHR46276">
    <property type="entry name" value="E3 UBIQUITIN-PROTEIN LIGASE UBR5"/>
    <property type="match status" value="1"/>
</dbReference>
<dbReference type="GO" id="GO:0043130">
    <property type="term" value="F:ubiquitin binding"/>
    <property type="evidence" value="ECO:0007669"/>
    <property type="project" value="InterPro"/>
</dbReference>
<proteinExistence type="inferred from homology"/>
<dbReference type="Gene3D" id="3.30.2410.10">
    <property type="entry name" value="Hect, E3 ligase catalytic domain"/>
    <property type="match status" value="1"/>
</dbReference>
<evidence type="ECO:0000256" key="11">
    <source>
        <dbReference type="ARBA" id="ARBA00022771"/>
    </source>
</evidence>
<dbReference type="PANTHER" id="PTHR46276:SF1">
    <property type="entry name" value="E3 UBIQUITIN-PROTEIN LIGASE UBR5"/>
    <property type="match status" value="1"/>
</dbReference>
<keyword evidence="13" id="KW-0862">Zinc</keyword>
<dbReference type="EC" id="2.3.2.26" evidence="5"/>
<keyword evidence="14" id="KW-0234">DNA repair</keyword>